<proteinExistence type="predicted"/>
<evidence type="ECO:0000259" key="1">
    <source>
        <dbReference type="PROSITE" id="PS50943"/>
    </source>
</evidence>
<gene>
    <name evidence="2" type="ORF">FYJ43_04525</name>
</gene>
<sequence>MIGGMTDTHNPRGAAAAEVRAAVAKAGVSYQDLAQWVGISPTVLARKLNGSSPLGVEELISIARVLDIRPSDLIHAATIAAAA</sequence>
<evidence type="ECO:0000313" key="3">
    <source>
        <dbReference type="Proteomes" id="UP000466104"/>
    </source>
</evidence>
<dbReference type="InterPro" id="IPR010982">
    <property type="entry name" value="Lambda_DNA-bd_dom_sf"/>
</dbReference>
<dbReference type="EMBL" id="VUMG01000002">
    <property type="protein sequence ID" value="MSS45323.1"/>
    <property type="molecule type" value="Genomic_DNA"/>
</dbReference>
<dbReference type="Proteomes" id="UP000466104">
    <property type="component" value="Unassembled WGS sequence"/>
</dbReference>
<dbReference type="CDD" id="cd00093">
    <property type="entry name" value="HTH_XRE"/>
    <property type="match status" value="1"/>
</dbReference>
<dbReference type="Pfam" id="PF13443">
    <property type="entry name" value="HTH_26"/>
    <property type="match status" value="1"/>
</dbReference>
<feature type="domain" description="HTH cro/C1-type" evidence="1">
    <location>
        <begin position="19"/>
        <end position="73"/>
    </location>
</feature>
<name>A0A7K0J5X9_9ACTN</name>
<dbReference type="AlphaFoldDB" id="A0A7K0J5X9"/>
<protein>
    <submittedName>
        <fullName evidence="2">Helix-turn-helix transcriptional regulator</fullName>
    </submittedName>
</protein>
<keyword evidence="3" id="KW-1185">Reference proteome</keyword>
<evidence type="ECO:0000313" key="2">
    <source>
        <dbReference type="EMBL" id="MSS45323.1"/>
    </source>
</evidence>
<dbReference type="Gene3D" id="1.10.260.40">
    <property type="entry name" value="lambda repressor-like DNA-binding domains"/>
    <property type="match status" value="1"/>
</dbReference>
<dbReference type="GO" id="GO:0003677">
    <property type="term" value="F:DNA binding"/>
    <property type="evidence" value="ECO:0007669"/>
    <property type="project" value="InterPro"/>
</dbReference>
<dbReference type="PROSITE" id="PS50943">
    <property type="entry name" value="HTH_CROC1"/>
    <property type="match status" value="1"/>
</dbReference>
<dbReference type="InterPro" id="IPR001387">
    <property type="entry name" value="Cro/C1-type_HTH"/>
</dbReference>
<accession>A0A7K0J5X9</accession>
<comment type="caution">
    <text evidence="2">The sequence shown here is derived from an EMBL/GenBank/DDBJ whole genome shotgun (WGS) entry which is preliminary data.</text>
</comment>
<organism evidence="2 3">
    <name type="scientific">Cutibacterium porci</name>
    <dbReference type="NCBI Taxonomy" id="2605781"/>
    <lineage>
        <taxon>Bacteria</taxon>
        <taxon>Bacillati</taxon>
        <taxon>Actinomycetota</taxon>
        <taxon>Actinomycetes</taxon>
        <taxon>Propionibacteriales</taxon>
        <taxon>Propionibacteriaceae</taxon>
        <taxon>Cutibacterium</taxon>
    </lineage>
</organism>
<reference evidence="2 3" key="1">
    <citation type="submission" date="2019-08" db="EMBL/GenBank/DDBJ databases">
        <title>In-depth cultivation of the pig gut microbiome towards novel bacterial diversity and tailored functional studies.</title>
        <authorList>
            <person name="Wylensek D."/>
            <person name="Hitch T.C.A."/>
            <person name="Clavel T."/>
        </authorList>
    </citation>
    <scope>NUCLEOTIDE SEQUENCE [LARGE SCALE GENOMIC DNA]</scope>
    <source>
        <strain evidence="2 3">WCA-380-WT-3A</strain>
    </source>
</reference>
<dbReference type="SUPFAM" id="SSF47413">
    <property type="entry name" value="lambda repressor-like DNA-binding domains"/>
    <property type="match status" value="1"/>
</dbReference>
<dbReference type="SMART" id="SM00530">
    <property type="entry name" value="HTH_XRE"/>
    <property type="match status" value="1"/>
</dbReference>